<name>A0A1D1ZKT2_9ARAE</name>
<evidence type="ECO:0000313" key="3">
    <source>
        <dbReference type="EMBL" id="JAT67469.1"/>
    </source>
</evidence>
<proteinExistence type="predicted"/>
<gene>
    <name evidence="3" type="primary">SPAC869.01_0</name>
    <name evidence="3" type="ORF">g.66946</name>
</gene>
<feature type="region of interest" description="Disordered" evidence="1">
    <location>
        <begin position="101"/>
        <end position="126"/>
    </location>
</feature>
<dbReference type="EMBL" id="GDJX01000467">
    <property type="protein sequence ID" value="JAT67469.1"/>
    <property type="molecule type" value="Transcribed_RNA"/>
</dbReference>
<dbReference type="Pfam" id="PF01425">
    <property type="entry name" value="Amidase"/>
    <property type="match status" value="1"/>
</dbReference>
<dbReference type="SUPFAM" id="SSF75304">
    <property type="entry name" value="Amidase signature (AS) enzymes"/>
    <property type="match status" value="1"/>
</dbReference>
<dbReference type="PANTHER" id="PTHR42678">
    <property type="entry name" value="AMIDASE"/>
    <property type="match status" value="1"/>
</dbReference>
<organism evidence="3">
    <name type="scientific">Anthurium amnicola</name>
    <dbReference type="NCBI Taxonomy" id="1678845"/>
    <lineage>
        <taxon>Eukaryota</taxon>
        <taxon>Viridiplantae</taxon>
        <taxon>Streptophyta</taxon>
        <taxon>Embryophyta</taxon>
        <taxon>Tracheophyta</taxon>
        <taxon>Spermatophyta</taxon>
        <taxon>Magnoliopsida</taxon>
        <taxon>Liliopsida</taxon>
        <taxon>Araceae</taxon>
        <taxon>Pothoideae</taxon>
        <taxon>Potheae</taxon>
        <taxon>Anthurium</taxon>
    </lineage>
</organism>
<feature type="domain" description="Amidase" evidence="2">
    <location>
        <begin position="75"/>
        <end position="477"/>
    </location>
</feature>
<evidence type="ECO:0000259" key="2">
    <source>
        <dbReference type="Pfam" id="PF01425"/>
    </source>
</evidence>
<reference evidence="3" key="1">
    <citation type="submission" date="2015-07" db="EMBL/GenBank/DDBJ databases">
        <title>Transcriptome Assembly of Anthurium amnicola.</title>
        <authorList>
            <person name="Suzuki J."/>
        </authorList>
    </citation>
    <scope>NUCLEOTIDE SEQUENCE</scope>
</reference>
<dbReference type="Gene3D" id="3.90.1300.10">
    <property type="entry name" value="Amidase signature (AS) domain"/>
    <property type="match status" value="1"/>
</dbReference>
<dbReference type="InterPro" id="IPR023631">
    <property type="entry name" value="Amidase_dom"/>
</dbReference>
<accession>A0A1D1ZKT2</accession>
<dbReference type="AlphaFoldDB" id="A0A1D1ZKT2"/>
<protein>
    <submittedName>
        <fullName evidence="3">Putative amidase C869.01</fullName>
    </submittedName>
</protein>
<dbReference type="PANTHER" id="PTHR42678:SF34">
    <property type="entry name" value="OS04G0183300 PROTEIN"/>
    <property type="match status" value="1"/>
</dbReference>
<evidence type="ECO:0000256" key="1">
    <source>
        <dbReference type="SAM" id="MobiDB-lite"/>
    </source>
</evidence>
<sequence>MAAAAAAGLLPCRPSSSKPKMGSPPPLVAAGAAVMVVLLTVVGVAPPCHGFEFQEATVDDLRAAFSNGTLTSRQAVEYYQGAIRALNPRLHAVIEENPDALSQADRADAEMKKKKRRRRGGRDGRGVELRGVPVLLKDNIATDDGLNTTAGSLALLGSRVPRDAFVVRKLRRAGAVIMGKASLSEWSGARSTAAPPGWSARGGQGMNPYTGDKNVCGSSSGSATSVGANTVAVSLGTETDGSVLCPAAHHSCVGIKPTVGLTSRDGVVPISERQHTVGVIARTVSDAVRVLDVIVGRDPNDPATRRADGWIPLGKYGPPLKRDGLKHKRLGILRHPSFFTHPRGSPVAQTFENHFNKLRDEGAVVVDNIISLNQTVEISQSETDALLIELKLSLNKYLKKLKSSRVRSLGDVIRFNENNKEEKIAEYGQDFLTAANGSNASDLNKARGYLKRYVKAGLVKVMTDEKLDAVVIPTETCTGVLAVGGFPGITVPAGYNEDVNGLPFGICFGGLRGTEAKLIEIAYAFEQATKVRRPPPAVTPTTTTAPN</sequence>
<dbReference type="InterPro" id="IPR036928">
    <property type="entry name" value="AS_sf"/>
</dbReference>